<dbReference type="GO" id="GO:0005524">
    <property type="term" value="F:ATP binding"/>
    <property type="evidence" value="ECO:0007669"/>
    <property type="project" value="UniProtKB-UniRule"/>
</dbReference>
<keyword evidence="4 13" id="KW-0963">Cytoplasm</keyword>
<evidence type="ECO:0000256" key="7">
    <source>
        <dbReference type="ARBA" id="ARBA00022741"/>
    </source>
</evidence>
<dbReference type="PROSITE" id="PS50862">
    <property type="entry name" value="AA_TRNA_LIGASE_II"/>
    <property type="match status" value="1"/>
</dbReference>
<evidence type="ECO:0000256" key="1">
    <source>
        <dbReference type="ARBA" id="ARBA00004496"/>
    </source>
</evidence>
<evidence type="ECO:0000256" key="8">
    <source>
        <dbReference type="ARBA" id="ARBA00022840"/>
    </source>
</evidence>
<dbReference type="PANTHER" id="PTHR11538">
    <property type="entry name" value="PHENYLALANYL-TRNA SYNTHETASE"/>
    <property type="match status" value="1"/>
</dbReference>
<keyword evidence="5 13" id="KW-0436">Ligase</keyword>
<keyword evidence="8 13" id="KW-0067">ATP-binding</keyword>
<keyword evidence="11 13" id="KW-0030">Aminoacyl-tRNA synthetase</keyword>
<dbReference type="STRING" id="595499.SMDSEM_273"/>
<gene>
    <name evidence="13 15" type="primary">pheS</name>
    <name evidence="15" type="ordered locus">SMDSEM_273</name>
</gene>
<comment type="catalytic activity">
    <reaction evidence="12 13">
        <text>tRNA(Phe) + L-phenylalanine + ATP = L-phenylalanyl-tRNA(Phe) + AMP + diphosphate + H(+)</text>
        <dbReference type="Rhea" id="RHEA:19413"/>
        <dbReference type="Rhea" id="RHEA-COMP:9668"/>
        <dbReference type="Rhea" id="RHEA-COMP:9699"/>
        <dbReference type="ChEBI" id="CHEBI:15378"/>
        <dbReference type="ChEBI" id="CHEBI:30616"/>
        <dbReference type="ChEBI" id="CHEBI:33019"/>
        <dbReference type="ChEBI" id="CHEBI:58095"/>
        <dbReference type="ChEBI" id="CHEBI:78442"/>
        <dbReference type="ChEBI" id="CHEBI:78531"/>
        <dbReference type="ChEBI" id="CHEBI:456215"/>
        <dbReference type="EC" id="6.1.1.20"/>
    </reaction>
</comment>
<comment type="subunit">
    <text evidence="3 13">Tetramer of two alpha and two beta subunits.</text>
</comment>
<evidence type="ECO:0000256" key="11">
    <source>
        <dbReference type="ARBA" id="ARBA00023146"/>
    </source>
</evidence>
<comment type="subcellular location">
    <subcellularLocation>
        <location evidence="1 13">Cytoplasm</location>
    </subcellularLocation>
</comment>
<dbReference type="InterPro" id="IPR006195">
    <property type="entry name" value="aa-tRNA-synth_II"/>
</dbReference>
<comment type="similarity">
    <text evidence="2 13">Belongs to the class-II aminoacyl-tRNA synthetase family. Phe-tRNA synthetase alpha subunit type 1 subfamily.</text>
</comment>
<keyword evidence="7 13" id="KW-0547">Nucleotide-binding</keyword>
<feature type="binding site" evidence="13">
    <location>
        <position position="254"/>
    </location>
    <ligand>
        <name>Mg(2+)</name>
        <dbReference type="ChEBI" id="CHEBI:18420"/>
        <note>shared with beta subunit</note>
    </ligand>
</feature>
<evidence type="ECO:0000256" key="2">
    <source>
        <dbReference type="ARBA" id="ARBA00010207"/>
    </source>
</evidence>
<evidence type="ECO:0000256" key="10">
    <source>
        <dbReference type="ARBA" id="ARBA00022917"/>
    </source>
</evidence>
<dbReference type="HOGENOM" id="CLU_025086_0_1_10"/>
<dbReference type="GO" id="GO:0000287">
    <property type="term" value="F:magnesium ion binding"/>
    <property type="evidence" value="ECO:0007669"/>
    <property type="project" value="UniProtKB-UniRule"/>
</dbReference>
<protein>
    <recommendedName>
        <fullName evidence="13">Phenylalanine--tRNA ligase alpha subunit</fullName>
        <ecNumber evidence="13">6.1.1.20</ecNumber>
    </recommendedName>
    <alternativeName>
        <fullName evidence="13">Phenylalanyl-tRNA synthetase alpha subunit</fullName>
        <shortName evidence="13">PheRS</shortName>
    </alternativeName>
</protein>
<dbReference type="Proteomes" id="UP000008074">
    <property type="component" value="Chromosome"/>
</dbReference>
<dbReference type="InterPro" id="IPR010978">
    <property type="entry name" value="tRNA-bd_arm"/>
</dbReference>
<evidence type="ECO:0000259" key="14">
    <source>
        <dbReference type="PROSITE" id="PS50862"/>
    </source>
</evidence>
<accession>C7LKK8</accession>
<evidence type="ECO:0000256" key="9">
    <source>
        <dbReference type="ARBA" id="ARBA00022842"/>
    </source>
</evidence>
<keyword evidence="6 13" id="KW-0479">Metal-binding</keyword>
<dbReference type="InterPro" id="IPR045864">
    <property type="entry name" value="aa-tRNA-synth_II/BPL/LPL"/>
</dbReference>
<dbReference type="KEGG" id="sms:SMDSEM_273"/>
<reference evidence="15 16" key="1">
    <citation type="journal article" date="2009" name="Proc. Natl. Acad. Sci. U.S.A.">
        <title>Convergent evolution of metabolic roles in bacterial co-symbionts of insects.</title>
        <authorList>
            <person name="McCutcheon J.P."/>
            <person name="McDonald B.R."/>
            <person name="Moran N.A."/>
        </authorList>
    </citation>
    <scope>NUCLEOTIDE SEQUENCE [LARGE SCALE GENOMIC DNA]</scope>
    <source>
        <strain evidence="15 16">SMDSEM</strain>
    </source>
</reference>
<dbReference type="InterPro" id="IPR004529">
    <property type="entry name" value="Phe-tRNA-synth_IIc_asu"/>
</dbReference>
<dbReference type="InterPro" id="IPR022911">
    <property type="entry name" value="Phe_tRNA_ligase_alpha1_bac"/>
</dbReference>
<dbReference type="GO" id="GO:0000049">
    <property type="term" value="F:tRNA binding"/>
    <property type="evidence" value="ECO:0007669"/>
    <property type="project" value="InterPro"/>
</dbReference>
<evidence type="ECO:0000256" key="4">
    <source>
        <dbReference type="ARBA" id="ARBA00022490"/>
    </source>
</evidence>
<feature type="domain" description="Aminoacyl-transfer RNA synthetases class-II family profile" evidence="14">
    <location>
        <begin position="113"/>
        <end position="326"/>
    </location>
</feature>
<dbReference type="SUPFAM" id="SSF46589">
    <property type="entry name" value="tRNA-binding arm"/>
    <property type="match status" value="1"/>
</dbReference>
<dbReference type="SUPFAM" id="SSF55681">
    <property type="entry name" value="Class II aaRS and biotin synthetases"/>
    <property type="match status" value="1"/>
</dbReference>
<proteinExistence type="inferred from homology"/>
<dbReference type="PANTHER" id="PTHR11538:SF41">
    <property type="entry name" value="PHENYLALANINE--TRNA LIGASE, MITOCHONDRIAL"/>
    <property type="match status" value="1"/>
</dbReference>
<organism evidence="15 16">
    <name type="scientific">Karelsulcia muelleri (strain SMDSEM)</name>
    <name type="common">Sulcia muelleri</name>
    <dbReference type="NCBI Taxonomy" id="595499"/>
    <lineage>
        <taxon>Bacteria</taxon>
        <taxon>Pseudomonadati</taxon>
        <taxon>Bacteroidota</taxon>
        <taxon>Flavobacteriia</taxon>
        <taxon>Flavobacteriales</taxon>
        <taxon>Candidatus Karelsulcia</taxon>
    </lineage>
</organism>
<evidence type="ECO:0000256" key="13">
    <source>
        <dbReference type="HAMAP-Rule" id="MF_00281"/>
    </source>
</evidence>
<dbReference type="GO" id="GO:0004826">
    <property type="term" value="F:phenylalanine-tRNA ligase activity"/>
    <property type="evidence" value="ECO:0007669"/>
    <property type="project" value="UniProtKB-UniRule"/>
</dbReference>
<keyword evidence="10 13" id="KW-0648">Protein biosynthesis</keyword>
<evidence type="ECO:0000256" key="5">
    <source>
        <dbReference type="ARBA" id="ARBA00022598"/>
    </source>
</evidence>
<dbReference type="CDD" id="cd00496">
    <property type="entry name" value="PheRS_alpha_core"/>
    <property type="match status" value="1"/>
</dbReference>
<dbReference type="HAMAP" id="MF_00281">
    <property type="entry name" value="Phe_tRNA_synth_alpha1"/>
    <property type="match status" value="1"/>
</dbReference>
<evidence type="ECO:0000313" key="15">
    <source>
        <dbReference type="EMBL" id="ACU52970.1"/>
    </source>
</evidence>
<dbReference type="NCBIfam" id="TIGR00468">
    <property type="entry name" value="pheS"/>
    <property type="match status" value="1"/>
</dbReference>
<comment type="cofactor">
    <cofactor evidence="13">
        <name>Mg(2+)</name>
        <dbReference type="ChEBI" id="CHEBI:18420"/>
    </cofactor>
    <text evidence="13">Binds 2 magnesium ions per tetramer.</text>
</comment>
<dbReference type="InterPro" id="IPR002319">
    <property type="entry name" value="Phenylalanyl-tRNA_Synthase"/>
</dbReference>
<dbReference type="Pfam" id="PF01409">
    <property type="entry name" value="tRNA-synt_2d"/>
    <property type="match status" value="1"/>
</dbReference>
<keyword evidence="9 13" id="KW-0460">Magnesium</keyword>
<dbReference type="InterPro" id="IPR004188">
    <property type="entry name" value="Phe-tRNA_ligase_II_N"/>
</dbReference>
<sequence length="331" mass="39562">MLNKIKKIKKDFFLLKINSLSELEILKKKYLGKKGILNFFFKEIKFIEKLEKKKIGFYLNSLKKDIEIYINKYKQIFLKKKKKIKKKDDFCFPDFTKPGNKKDLGSRHPISIIENRIINIFNKIGFKICEGPEIENDWYNFTALNFPYNHPAREMQDTFFLKKSNKLLRTHTSSVQIRYMEKNTPPIRVISPGRVYRNEKISSNSHYLFHQIEGFYLDKKVSFKDLKNTINFFIKNFFGKSITRFRPSYFPFTEPSAELDILWNNKWLEILGCGMIDPIVLNNININSEIYSGFAFGIGIERITLMIYNLNDIRDFFENDLRFLKQFKQEF</sequence>
<dbReference type="AlphaFoldDB" id="C7LKK8"/>
<dbReference type="GO" id="GO:0005737">
    <property type="term" value="C:cytoplasm"/>
    <property type="evidence" value="ECO:0007669"/>
    <property type="project" value="UniProtKB-SubCell"/>
</dbReference>
<dbReference type="GO" id="GO:0006432">
    <property type="term" value="P:phenylalanyl-tRNA aminoacylation"/>
    <property type="evidence" value="ECO:0007669"/>
    <property type="project" value="UniProtKB-UniRule"/>
</dbReference>
<dbReference type="EC" id="6.1.1.20" evidence="13"/>
<evidence type="ECO:0000256" key="3">
    <source>
        <dbReference type="ARBA" id="ARBA00011209"/>
    </source>
</evidence>
<dbReference type="Gene3D" id="3.30.930.10">
    <property type="entry name" value="Bira Bifunctional Protein, Domain 2"/>
    <property type="match status" value="1"/>
</dbReference>
<evidence type="ECO:0000256" key="6">
    <source>
        <dbReference type="ARBA" id="ARBA00022723"/>
    </source>
</evidence>
<dbReference type="EMBL" id="CP001605">
    <property type="protein sequence ID" value="ACU52970.1"/>
    <property type="molecule type" value="Genomic_DNA"/>
</dbReference>
<name>C7LKK8_KARMS</name>
<evidence type="ECO:0000313" key="16">
    <source>
        <dbReference type="Proteomes" id="UP000008074"/>
    </source>
</evidence>
<evidence type="ECO:0000256" key="12">
    <source>
        <dbReference type="ARBA" id="ARBA00049255"/>
    </source>
</evidence>
<dbReference type="Pfam" id="PF02912">
    <property type="entry name" value="Phe_tRNA-synt_N"/>
    <property type="match status" value="1"/>
</dbReference>